<gene>
    <name evidence="1" type="ORF">B456_004G080800</name>
</gene>
<dbReference type="OMA" id="SHSKCTI"/>
<organism evidence="1 2">
    <name type="scientific">Gossypium raimondii</name>
    <name type="common">Peruvian cotton</name>
    <name type="synonym">Gossypium klotzschianum subsp. raimondii</name>
    <dbReference type="NCBI Taxonomy" id="29730"/>
    <lineage>
        <taxon>Eukaryota</taxon>
        <taxon>Viridiplantae</taxon>
        <taxon>Streptophyta</taxon>
        <taxon>Embryophyta</taxon>
        <taxon>Tracheophyta</taxon>
        <taxon>Spermatophyta</taxon>
        <taxon>Magnoliopsida</taxon>
        <taxon>eudicotyledons</taxon>
        <taxon>Gunneridae</taxon>
        <taxon>Pentapetalae</taxon>
        <taxon>rosids</taxon>
        <taxon>malvids</taxon>
        <taxon>Malvales</taxon>
        <taxon>Malvaceae</taxon>
        <taxon>Malvoideae</taxon>
        <taxon>Gossypium</taxon>
    </lineage>
</organism>
<dbReference type="Gramene" id="KJB23099">
    <property type="protein sequence ID" value="KJB23099"/>
    <property type="gene ID" value="B456_004G080800"/>
</dbReference>
<accession>A0A0D2QU33</accession>
<dbReference type="Proteomes" id="UP000032304">
    <property type="component" value="Chromosome 4"/>
</dbReference>
<dbReference type="EMBL" id="CM001743">
    <property type="protein sequence ID" value="KJB23099.1"/>
    <property type="molecule type" value="Genomic_DNA"/>
</dbReference>
<dbReference type="AlphaFoldDB" id="A0A0D2QU33"/>
<dbReference type="PANTHER" id="PTHR48434">
    <property type="entry name" value="(RAPE) HYPOTHETICAL PROTEIN"/>
    <property type="match status" value="1"/>
</dbReference>
<protein>
    <submittedName>
        <fullName evidence="1">Uncharacterized protein</fullName>
    </submittedName>
</protein>
<name>A0A0D2QU33_GOSRA</name>
<sequence>MEEEFSEKPLHTLAKELFNGWHFKPLDSQKPQQYYENILVQTGPVLFKHYIDPKDPNFITHSTAQILKILRPRDWNENPNSIKKFSAKFTTKIDHHPYFTYWDYQMAWYNVFLMNNQHMRHSWLIYFKYEKIQNLWPKFFNKFQPELDQKHIYRTIHFFSKLCISWIVSWNYSYEQDQYTGIPLLVRNYRTKWWDKFNNEKYDSKYLDNFFNKNLRLCKSVAPDQTTAKFLQAKSTASAMLAQAKTNKEYKKIMAEMLSSLDFESEDEKSLAYSIKTVDLADDTTLVTITKTKKR</sequence>
<evidence type="ECO:0000313" key="1">
    <source>
        <dbReference type="EMBL" id="KJB23099.1"/>
    </source>
</evidence>
<keyword evidence="2" id="KW-1185">Reference proteome</keyword>
<proteinExistence type="predicted"/>
<evidence type="ECO:0000313" key="2">
    <source>
        <dbReference type="Proteomes" id="UP000032304"/>
    </source>
</evidence>
<reference evidence="1 2" key="1">
    <citation type="journal article" date="2012" name="Nature">
        <title>Repeated polyploidization of Gossypium genomes and the evolution of spinnable cotton fibres.</title>
        <authorList>
            <person name="Paterson A.H."/>
            <person name="Wendel J.F."/>
            <person name="Gundlach H."/>
            <person name="Guo H."/>
            <person name="Jenkins J."/>
            <person name="Jin D."/>
            <person name="Llewellyn D."/>
            <person name="Showmaker K.C."/>
            <person name="Shu S."/>
            <person name="Udall J."/>
            <person name="Yoo M.J."/>
            <person name="Byers R."/>
            <person name="Chen W."/>
            <person name="Doron-Faigenboim A."/>
            <person name="Duke M.V."/>
            <person name="Gong L."/>
            <person name="Grimwood J."/>
            <person name="Grover C."/>
            <person name="Grupp K."/>
            <person name="Hu G."/>
            <person name="Lee T.H."/>
            <person name="Li J."/>
            <person name="Lin L."/>
            <person name="Liu T."/>
            <person name="Marler B.S."/>
            <person name="Page J.T."/>
            <person name="Roberts A.W."/>
            <person name="Romanel E."/>
            <person name="Sanders W.S."/>
            <person name="Szadkowski E."/>
            <person name="Tan X."/>
            <person name="Tang H."/>
            <person name="Xu C."/>
            <person name="Wang J."/>
            <person name="Wang Z."/>
            <person name="Zhang D."/>
            <person name="Zhang L."/>
            <person name="Ashrafi H."/>
            <person name="Bedon F."/>
            <person name="Bowers J.E."/>
            <person name="Brubaker C.L."/>
            <person name="Chee P.W."/>
            <person name="Das S."/>
            <person name="Gingle A.R."/>
            <person name="Haigler C.H."/>
            <person name="Harker D."/>
            <person name="Hoffmann L.V."/>
            <person name="Hovav R."/>
            <person name="Jones D.C."/>
            <person name="Lemke C."/>
            <person name="Mansoor S."/>
            <person name="ur Rahman M."/>
            <person name="Rainville L.N."/>
            <person name="Rambani A."/>
            <person name="Reddy U.K."/>
            <person name="Rong J.K."/>
            <person name="Saranga Y."/>
            <person name="Scheffler B.E."/>
            <person name="Scheffler J.A."/>
            <person name="Stelly D.M."/>
            <person name="Triplett B.A."/>
            <person name="Van Deynze A."/>
            <person name="Vaslin M.F."/>
            <person name="Waghmare V.N."/>
            <person name="Walford S.A."/>
            <person name="Wright R.J."/>
            <person name="Zaki E.A."/>
            <person name="Zhang T."/>
            <person name="Dennis E.S."/>
            <person name="Mayer K.F."/>
            <person name="Peterson D.G."/>
            <person name="Rokhsar D.S."/>
            <person name="Wang X."/>
            <person name="Schmutz J."/>
        </authorList>
    </citation>
    <scope>NUCLEOTIDE SEQUENCE [LARGE SCALE GENOMIC DNA]</scope>
</reference>
<dbReference type="PANTHER" id="PTHR48434:SF1">
    <property type="entry name" value="(RAPE) HYPOTHETICAL PROTEIN"/>
    <property type="match status" value="1"/>
</dbReference>